<dbReference type="InterPro" id="IPR014327">
    <property type="entry name" value="RNA_pol_sigma70_bacteroid"/>
</dbReference>
<dbReference type="OrthoDB" id="1097528at2"/>
<evidence type="ECO:0000256" key="2">
    <source>
        <dbReference type="ARBA" id="ARBA00023015"/>
    </source>
</evidence>
<dbReference type="Gene3D" id="1.10.1740.10">
    <property type="match status" value="1"/>
</dbReference>
<dbReference type="PANTHER" id="PTHR43133:SF46">
    <property type="entry name" value="RNA POLYMERASE SIGMA-70 FACTOR ECF SUBFAMILY"/>
    <property type="match status" value="1"/>
</dbReference>
<dbReference type="STRING" id="1391627.SAMN05216464_12541"/>
<dbReference type="SUPFAM" id="SSF88946">
    <property type="entry name" value="Sigma2 domain of RNA polymerase sigma factors"/>
    <property type="match status" value="1"/>
</dbReference>
<organism evidence="7 8">
    <name type="scientific">Mucilaginibacter pineti</name>
    <dbReference type="NCBI Taxonomy" id="1391627"/>
    <lineage>
        <taxon>Bacteria</taxon>
        <taxon>Pseudomonadati</taxon>
        <taxon>Bacteroidota</taxon>
        <taxon>Sphingobacteriia</taxon>
        <taxon>Sphingobacteriales</taxon>
        <taxon>Sphingobacteriaceae</taxon>
        <taxon>Mucilaginibacter</taxon>
    </lineage>
</organism>
<protein>
    <submittedName>
        <fullName evidence="7">RNA polymerase sigma-70 factor, ECF subfamily</fullName>
    </submittedName>
</protein>
<keyword evidence="8" id="KW-1185">Reference proteome</keyword>
<dbReference type="NCBIfam" id="TIGR02937">
    <property type="entry name" value="sigma70-ECF"/>
    <property type="match status" value="1"/>
</dbReference>
<dbReference type="PRINTS" id="PR00038">
    <property type="entry name" value="HTHLUXR"/>
</dbReference>
<dbReference type="AlphaFoldDB" id="A0A1G7NBR7"/>
<dbReference type="Pfam" id="PF04542">
    <property type="entry name" value="Sigma70_r2"/>
    <property type="match status" value="1"/>
</dbReference>
<dbReference type="EMBL" id="FNAI01000025">
    <property type="protein sequence ID" value="SDF70740.1"/>
    <property type="molecule type" value="Genomic_DNA"/>
</dbReference>
<keyword evidence="4" id="KW-0804">Transcription</keyword>
<dbReference type="Proteomes" id="UP000199072">
    <property type="component" value="Unassembled WGS sequence"/>
</dbReference>
<dbReference type="Pfam" id="PF08281">
    <property type="entry name" value="Sigma70_r4_2"/>
    <property type="match status" value="1"/>
</dbReference>
<evidence type="ECO:0000313" key="8">
    <source>
        <dbReference type="Proteomes" id="UP000199072"/>
    </source>
</evidence>
<evidence type="ECO:0000259" key="5">
    <source>
        <dbReference type="Pfam" id="PF04542"/>
    </source>
</evidence>
<reference evidence="7 8" key="1">
    <citation type="submission" date="2016-10" db="EMBL/GenBank/DDBJ databases">
        <authorList>
            <person name="de Groot N.N."/>
        </authorList>
    </citation>
    <scope>NUCLEOTIDE SEQUENCE [LARGE SCALE GENOMIC DNA]</scope>
    <source>
        <strain evidence="7 8">47C3B</strain>
    </source>
</reference>
<evidence type="ECO:0000256" key="1">
    <source>
        <dbReference type="ARBA" id="ARBA00010641"/>
    </source>
</evidence>
<dbReference type="CDD" id="cd06171">
    <property type="entry name" value="Sigma70_r4"/>
    <property type="match status" value="1"/>
</dbReference>
<evidence type="ECO:0000256" key="3">
    <source>
        <dbReference type="ARBA" id="ARBA00023082"/>
    </source>
</evidence>
<dbReference type="InterPro" id="IPR013325">
    <property type="entry name" value="RNA_pol_sigma_r2"/>
</dbReference>
<dbReference type="RefSeq" id="WP_091157307.1">
    <property type="nucleotide sequence ID" value="NZ_FNAI01000025.1"/>
</dbReference>
<dbReference type="InterPro" id="IPR039425">
    <property type="entry name" value="RNA_pol_sigma-70-like"/>
</dbReference>
<dbReference type="GO" id="GO:0006352">
    <property type="term" value="P:DNA-templated transcription initiation"/>
    <property type="evidence" value="ECO:0007669"/>
    <property type="project" value="InterPro"/>
</dbReference>
<dbReference type="NCBIfam" id="TIGR02985">
    <property type="entry name" value="Sig70_bacteroi1"/>
    <property type="match status" value="1"/>
</dbReference>
<accession>A0A1G7NBR7</accession>
<dbReference type="InterPro" id="IPR013324">
    <property type="entry name" value="RNA_pol_sigma_r3/r4-like"/>
</dbReference>
<comment type="similarity">
    <text evidence="1">Belongs to the sigma-70 factor family. ECF subfamily.</text>
</comment>
<evidence type="ECO:0000259" key="6">
    <source>
        <dbReference type="Pfam" id="PF08281"/>
    </source>
</evidence>
<dbReference type="InterPro" id="IPR000792">
    <property type="entry name" value="Tscrpt_reg_LuxR_C"/>
</dbReference>
<evidence type="ECO:0000313" key="7">
    <source>
        <dbReference type="EMBL" id="SDF70740.1"/>
    </source>
</evidence>
<dbReference type="InterPro" id="IPR013249">
    <property type="entry name" value="RNA_pol_sigma70_r4_t2"/>
</dbReference>
<proteinExistence type="inferred from homology"/>
<feature type="domain" description="RNA polymerase sigma-70 region 2" evidence="5">
    <location>
        <begin position="27"/>
        <end position="93"/>
    </location>
</feature>
<sequence length="197" mass="22584">MAAFSSLPDDKLVLLLKQGNESALSALYLRYWDKLLIVATNRLDDPAEAEECVQDVFFRLWQRREELQLSHSLATYLAVAVKYRVINAMDKQYRLRTRMERSYADLVETSVFSAEDYMLEKELSEQIANAVNQLPEKCRVVFKLSREQGLTHKQIAAELDISEKTVEAHISKAMKDIRGNLATTVPAFVAYIISQHL</sequence>
<keyword evidence="2" id="KW-0805">Transcription regulation</keyword>
<dbReference type="InterPro" id="IPR014284">
    <property type="entry name" value="RNA_pol_sigma-70_dom"/>
</dbReference>
<dbReference type="SUPFAM" id="SSF88659">
    <property type="entry name" value="Sigma3 and sigma4 domains of RNA polymerase sigma factors"/>
    <property type="match status" value="1"/>
</dbReference>
<dbReference type="Gene3D" id="1.10.10.10">
    <property type="entry name" value="Winged helix-like DNA-binding domain superfamily/Winged helix DNA-binding domain"/>
    <property type="match status" value="1"/>
</dbReference>
<dbReference type="InterPro" id="IPR007627">
    <property type="entry name" value="RNA_pol_sigma70_r2"/>
</dbReference>
<keyword evidence="3" id="KW-0731">Sigma factor</keyword>
<feature type="domain" description="RNA polymerase sigma factor 70 region 4 type 2" evidence="6">
    <location>
        <begin position="125"/>
        <end position="176"/>
    </location>
</feature>
<evidence type="ECO:0000256" key="4">
    <source>
        <dbReference type="ARBA" id="ARBA00023163"/>
    </source>
</evidence>
<dbReference type="GO" id="GO:0003677">
    <property type="term" value="F:DNA binding"/>
    <property type="evidence" value="ECO:0007669"/>
    <property type="project" value="InterPro"/>
</dbReference>
<dbReference type="PANTHER" id="PTHR43133">
    <property type="entry name" value="RNA POLYMERASE ECF-TYPE SIGMA FACTO"/>
    <property type="match status" value="1"/>
</dbReference>
<gene>
    <name evidence="7" type="ORF">SAMN05216464_12541</name>
</gene>
<dbReference type="InterPro" id="IPR036388">
    <property type="entry name" value="WH-like_DNA-bd_sf"/>
</dbReference>
<name>A0A1G7NBR7_9SPHI</name>
<dbReference type="GO" id="GO:0016987">
    <property type="term" value="F:sigma factor activity"/>
    <property type="evidence" value="ECO:0007669"/>
    <property type="project" value="UniProtKB-KW"/>
</dbReference>